<evidence type="ECO:0000256" key="1">
    <source>
        <dbReference type="ARBA" id="ARBA00011975"/>
    </source>
</evidence>
<evidence type="ECO:0000313" key="8">
    <source>
        <dbReference type="EMBL" id="GAA4915901.1"/>
    </source>
</evidence>
<evidence type="ECO:0000256" key="5">
    <source>
        <dbReference type="ARBA" id="ARBA00022747"/>
    </source>
</evidence>
<organism evidence="8 9">
    <name type="scientific">Nesterenkonia rhizosphaerae</name>
    <dbReference type="NCBI Taxonomy" id="1348272"/>
    <lineage>
        <taxon>Bacteria</taxon>
        <taxon>Bacillati</taxon>
        <taxon>Actinomycetota</taxon>
        <taxon>Actinomycetes</taxon>
        <taxon>Micrococcales</taxon>
        <taxon>Micrococcaceae</taxon>
        <taxon>Nesterenkonia</taxon>
    </lineage>
</organism>
<evidence type="ECO:0000256" key="4">
    <source>
        <dbReference type="ARBA" id="ARBA00022691"/>
    </source>
</evidence>
<dbReference type="PROSITE" id="PS51679">
    <property type="entry name" value="SAM_MT_C5"/>
    <property type="match status" value="1"/>
</dbReference>
<keyword evidence="5" id="KW-0680">Restriction system</keyword>
<keyword evidence="9" id="KW-1185">Reference proteome</keyword>
<sequence length="468" mass="49845">MHPALPARRLTHAELFSGYGGLALAVEQIFNADLAWYAEYEAAPSKIMARHWPGVPNHGDVTAIDWAAVEPVDIISGGSPCQDVSAAGRRAGMTEGTRSNLWVAMREAIATIKPTLVIWENVRGAHSAAAYSAVESEPGLLGAPGDAYLRATGRVLGDLASLGYDAEWRTLPASSVGAPHRRERVFILAWRRDAVAEDHDGRRDGRGYAPSGGSRRAGADAQTFIPTGASGGTGSATPVALLPTPQANLGSNGGSQHPDKRRAGGHSVSIQDVVEHLLPTPLTTDGHNPSDADTQRNSTPLRSMHLLPTPRASHGDKGGPNQRDSAGHFDLPAIGNLLPTPKAGDADFGLPRTSGRPPERSTHLATRLHYTDFGDYTPAVARWERVLGRPAPAPTELSPRGKRRLSEHFTEFMMGVPAGWICDTPDITRNDKIRAAGNGVVPQQAIAALTNMLHYLPALRFTTKSGRA</sequence>
<dbReference type="InterPro" id="IPR029063">
    <property type="entry name" value="SAM-dependent_MTases_sf"/>
</dbReference>
<dbReference type="PANTHER" id="PTHR10629">
    <property type="entry name" value="CYTOSINE-SPECIFIC METHYLTRANSFERASE"/>
    <property type="match status" value="1"/>
</dbReference>
<accession>A0ABP9G1X7</accession>
<dbReference type="SUPFAM" id="SSF53335">
    <property type="entry name" value="S-adenosyl-L-methionine-dependent methyltransferases"/>
    <property type="match status" value="1"/>
</dbReference>
<name>A0ABP9G1X7_9MICC</name>
<protein>
    <recommendedName>
        <fullName evidence="1">DNA (cytosine-5-)-methyltransferase</fullName>
        <ecNumber evidence="1">2.1.1.37</ecNumber>
    </recommendedName>
</protein>
<feature type="region of interest" description="Disordered" evidence="7">
    <location>
        <begin position="198"/>
        <end position="266"/>
    </location>
</feature>
<dbReference type="PRINTS" id="PR00105">
    <property type="entry name" value="C5METTRFRASE"/>
</dbReference>
<evidence type="ECO:0000256" key="3">
    <source>
        <dbReference type="ARBA" id="ARBA00022679"/>
    </source>
</evidence>
<dbReference type="Gene3D" id="3.40.50.150">
    <property type="entry name" value="Vaccinia Virus protein VP39"/>
    <property type="match status" value="1"/>
</dbReference>
<evidence type="ECO:0000256" key="6">
    <source>
        <dbReference type="PROSITE-ProRule" id="PRU01016"/>
    </source>
</evidence>
<dbReference type="InterPro" id="IPR001525">
    <property type="entry name" value="C5_MeTfrase"/>
</dbReference>
<feature type="region of interest" description="Disordered" evidence="7">
    <location>
        <begin position="279"/>
        <end position="344"/>
    </location>
</feature>
<gene>
    <name evidence="8" type="ORF">GCM10025790_08690</name>
</gene>
<dbReference type="EC" id="2.1.1.37" evidence="1"/>
<feature type="active site" evidence="6">
    <location>
        <position position="81"/>
    </location>
</feature>
<keyword evidence="2 6" id="KW-0489">Methyltransferase</keyword>
<keyword evidence="4 6" id="KW-0949">S-adenosyl-L-methionine</keyword>
<dbReference type="Proteomes" id="UP001500368">
    <property type="component" value="Unassembled WGS sequence"/>
</dbReference>
<reference evidence="9" key="1">
    <citation type="journal article" date="2019" name="Int. J. Syst. Evol. Microbiol.">
        <title>The Global Catalogue of Microorganisms (GCM) 10K type strain sequencing project: providing services to taxonomists for standard genome sequencing and annotation.</title>
        <authorList>
            <consortium name="The Broad Institute Genomics Platform"/>
            <consortium name="The Broad Institute Genome Sequencing Center for Infectious Disease"/>
            <person name="Wu L."/>
            <person name="Ma J."/>
        </authorList>
    </citation>
    <scope>NUCLEOTIDE SEQUENCE [LARGE SCALE GENOMIC DNA]</scope>
    <source>
        <strain evidence="9">JCM 19129</strain>
    </source>
</reference>
<evidence type="ECO:0000256" key="7">
    <source>
        <dbReference type="SAM" id="MobiDB-lite"/>
    </source>
</evidence>
<dbReference type="InterPro" id="IPR050390">
    <property type="entry name" value="C5-Methyltransferase"/>
</dbReference>
<dbReference type="PANTHER" id="PTHR10629:SF52">
    <property type="entry name" value="DNA (CYTOSINE-5)-METHYLTRANSFERASE 1"/>
    <property type="match status" value="1"/>
</dbReference>
<proteinExistence type="inferred from homology"/>
<keyword evidence="3 6" id="KW-0808">Transferase</keyword>
<dbReference type="RefSeq" id="WP_345476852.1">
    <property type="nucleotide sequence ID" value="NZ_BAABLW010000005.1"/>
</dbReference>
<comment type="similarity">
    <text evidence="6">Belongs to the class I-like SAM-binding methyltransferase superfamily. C5-methyltransferase family.</text>
</comment>
<dbReference type="Pfam" id="PF00145">
    <property type="entry name" value="DNA_methylase"/>
    <property type="match status" value="1"/>
</dbReference>
<comment type="caution">
    <text evidence="8">The sequence shown here is derived from an EMBL/GenBank/DDBJ whole genome shotgun (WGS) entry which is preliminary data.</text>
</comment>
<dbReference type="EMBL" id="BAABLW010000005">
    <property type="protein sequence ID" value="GAA4915901.1"/>
    <property type="molecule type" value="Genomic_DNA"/>
</dbReference>
<evidence type="ECO:0000256" key="2">
    <source>
        <dbReference type="ARBA" id="ARBA00022603"/>
    </source>
</evidence>
<evidence type="ECO:0000313" key="9">
    <source>
        <dbReference type="Proteomes" id="UP001500368"/>
    </source>
</evidence>